<keyword evidence="6" id="KW-1185">Reference proteome</keyword>
<gene>
    <name evidence="5" type="primary">bsp6IM</name>
    <name evidence="5" type="ORF">SNEC2469_LOCUS17792</name>
</gene>
<dbReference type="GO" id="GO:0008168">
    <property type="term" value="F:methyltransferase activity"/>
    <property type="evidence" value="ECO:0007669"/>
    <property type="project" value="UniProtKB-KW"/>
</dbReference>
<dbReference type="Proteomes" id="UP000601435">
    <property type="component" value="Unassembled WGS sequence"/>
</dbReference>
<dbReference type="Gene3D" id="3.40.50.150">
    <property type="entry name" value="Vaccinia Virus protein VP39"/>
    <property type="match status" value="1"/>
</dbReference>
<dbReference type="GO" id="GO:0032259">
    <property type="term" value="P:methylation"/>
    <property type="evidence" value="ECO:0007669"/>
    <property type="project" value="UniProtKB-KW"/>
</dbReference>
<comment type="similarity">
    <text evidence="4">Belongs to the class I-like SAM-binding methyltransferase superfamily. C5-methyltransferase family.</text>
</comment>
<accession>A0A812VLT1</accession>
<dbReference type="PANTHER" id="PTHR46098">
    <property type="entry name" value="TRNA (CYTOSINE(38)-C(5))-METHYLTRANSFERASE"/>
    <property type="match status" value="1"/>
</dbReference>
<organism evidence="5 6">
    <name type="scientific">Symbiodinium necroappetens</name>
    <dbReference type="NCBI Taxonomy" id="1628268"/>
    <lineage>
        <taxon>Eukaryota</taxon>
        <taxon>Sar</taxon>
        <taxon>Alveolata</taxon>
        <taxon>Dinophyceae</taxon>
        <taxon>Suessiales</taxon>
        <taxon>Symbiodiniaceae</taxon>
        <taxon>Symbiodinium</taxon>
    </lineage>
</organism>
<dbReference type="PROSITE" id="PS51679">
    <property type="entry name" value="SAM_MT_C5"/>
    <property type="match status" value="1"/>
</dbReference>
<dbReference type="PROSITE" id="PS00094">
    <property type="entry name" value="C5_MTASE_1"/>
    <property type="match status" value="1"/>
</dbReference>
<feature type="active site" evidence="4">
    <location>
        <position position="110"/>
    </location>
</feature>
<evidence type="ECO:0000313" key="6">
    <source>
        <dbReference type="Proteomes" id="UP000601435"/>
    </source>
</evidence>
<proteinExistence type="inferred from homology"/>
<dbReference type="AlphaFoldDB" id="A0A812VLT1"/>
<keyword evidence="2 4" id="KW-0808">Transferase</keyword>
<evidence type="ECO:0000256" key="4">
    <source>
        <dbReference type="PROSITE-ProRule" id="PRU01016"/>
    </source>
</evidence>
<dbReference type="SUPFAM" id="SSF53335">
    <property type="entry name" value="S-adenosyl-L-methionine-dependent methyltransferases"/>
    <property type="match status" value="1"/>
</dbReference>
<reference evidence="5" key="1">
    <citation type="submission" date="2021-02" db="EMBL/GenBank/DDBJ databases">
        <authorList>
            <person name="Dougan E. K."/>
            <person name="Rhodes N."/>
            <person name="Thang M."/>
            <person name="Chan C."/>
        </authorList>
    </citation>
    <scope>NUCLEOTIDE SEQUENCE</scope>
</reference>
<dbReference type="OrthoDB" id="406397at2759"/>
<evidence type="ECO:0000256" key="3">
    <source>
        <dbReference type="ARBA" id="ARBA00022691"/>
    </source>
</evidence>
<keyword evidence="1 4" id="KW-0489">Methyltransferase</keyword>
<keyword evidence="3 4" id="KW-0949">S-adenosyl-L-methionine</keyword>
<dbReference type="InterPro" id="IPR018117">
    <property type="entry name" value="C5_DNA_meth_AS"/>
</dbReference>
<name>A0A812VLT1_9DINO</name>
<sequence length="359" mass="40481">MSSTMPREREVLAEEVWAELLRIGWALPRHLPSSTTLRVGSICSGWCSEIWALRSLARAHTLTFGCDSNNACARLCHDNFQHEQWFMDCTSDEFLLKSPPVDLLLSGFPCQPYSIEGSSQGINSVDGLVLLYILHYIRTRLPRSVLLENVTGLERDHPETLVFIVEALQAIQKGGRPYYHVSWQVLNARTHGGLPQNRPRLFIAATHGSAMQWPGEVPMRPITDFIPGDPTRRGTDYPGPLPRTMTTRRNLIKLLTRLEKEGKDPLGAHYICDLASMTPRAVLGWSPCLTRARCTTGGHWLTWRQRWMHLREICLLQGLDSELLRTDRVSQRELAMMAGNAIPIPLLARVLQGVLAASY</sequence>
<comment type="caution">
    <text evidence="5">The sequence shown here is derived from an EMBL/GenBank/DDBJ whole genome shotgun (WGS) entry which is preliminary data.</text>
</comment>
<dbReference type="EMBL" id="CAJNJA010029604">
    <property type="protein sequence ID" value="CAE7631543.1"/>
    <property type="molecule type" value="Genomic_DNA"/>
</dbReference>
<protein>
    <submittedName>
        <fullName evidence="5">Bsp6IM protein</fullName>
    </submittedName>
</protein>
<evidence type="ECO:0000256" key="2">
    <source>
        <dbReference type="ARBA" id="ARBA00022679"/>
    </source>
</evidence>
<evidence type="ECO:0000313" key="5">
    <source>
        <dbReference type="EMBL" id="CAE7631543.1"/>
    </source>
</evidence>
<evidence type="ECO:0000256" key="1">
    <source>
        <dbReference type="ARBA" id="ARBA00022603"/>
    </source>
</evidence>
<dbReference type="Pfam" id="PF00145">
    <property type="entry name" value="DNA_methylase"/>
    <property type="match status" value="1"/>
</dbReference>
<dbReference type="PANTHER" id="PTHR46098:SF1">
    <property type="entry name" value="TRNA (CYTOSINE(38)-C(5))-METHYLTRANSFERASE"/>
    <property type="match status" value="1"/>
</dbReference>
<dbReference type="InterPro" id="IPR029063">
    <property type="entry name" value="SAM-dependent_MTases_sf"/>
</dbReference>
<dbReference type="InterPro" id="IPR050750">
    <property type="entry name" value="C5-MTase"/>
</dbReference>
<dbReference type="InterPro" id="IPR001525">
    <property type="entry name" value="C5_MeTfrase"/>
</dbReference>